<proteinExistence type="predicted"/>
<sequence>MDAYGGEHVSDIVNEDDDVFFGSDDDAFKTWHFNVSLGDLVVSPWVALRDESDEAYEVESTFGVYVSGDFRHAVSFDDMKAMLRHALFEEGE</sequence>
<accession>A0A4Q5ALZ0</accession>
<dbReference type="EMBL" id="RYUT01000002">
    <property type="protein sequence ID" value="RYQ30967.1"/>
    <property type="molecule type" value="Genomic_DNA"/>
</dbReference>
<gene>
    <name evidence="1" type="ORF">PG2017B_0777</name>
</gene>
<evidence type="ECO:0000313" key="1">
    <source>
        <dbReference type="EMBL" id="RYQ30967.1"/>
    </source>
</evidence>
<reference evidence="1 2" key="1">
    <citation type="submission" date="2018-12" db="EMBL/GenBank/DDBJ databases">
        <title>Unveiling genomic diversity among members of the Bifidobacterium pseudolongum species, a widely distributed gut commensal of the animal kingdom.</title>
        <authorList>
            <person name="Lugli G.A."/>
            <person name="Duranti S."/>
            <person name="Albert K."/>
            <person name="Mancabelli L."/>
            <person name="Napoli S."/>
            <person name="Viappiani A."/>
            <person name="Anzalone R."/>
            <person name="Longhi G."/>
            <person name="Milani C."/>
            <person name="Turroni F."/>
            <person name="Alessandri G."/>
            <person name="Sela D.A."/>
            <person name="Van Sinderen D."/>
            <person name="Ventura M."/>
        </authorList>
    </citation>
    <scope>NUCLEOTIDE SEQUENCE [LARGE SCALE GENOMIC DNA]</scope>
    <source>
        <strain evidence="1 2">2017B</strain>
    </source>
</reference>
<protein>
    <submittedName>
        <fullName evidence="1">Uncharacterized protein</fullName>
    </submittedName>
</protein>
<dbReference type="Proteomes" id="UP000291920">
    <property type="component" value="Unassembled WGS sequence"/>
</dbReference>
<comment type="caution">
    <text evidence="1">The sequence shown here is derived from an EMBL/GenBank/DDBJ whole genome shotgun (WGS) entry which is preliminary data.</text>
</comment>
<name>A0A4Q5ALZ0_9BIFI</name>
<evidence type="ECO:0000313" key="2">
    <source>
        <dbReference type="Proteomes" id="UP000291920"/>
    </source>
</evidence>
<organism evidence="1 2">
    <name type="scientific">Bifidobacterium pseudolongum subsp. globosum</name>
    <dbReference type="NCBI Taxonomy" id="1690"/>
    <lineage>
        <taxon>Bacteria</taxon>
        <taxon>Bacillati</taxon>
        <taxon>Actinomycetota</taxon>
        <taxon>Actinomycetes</taxon>
        <taxon>Bifidobacteriales</taxon>
        <taxon>Bifidobacteriaceae</taxon>
        <taxon>Bifidobacterium</taxon>
    </lineage>
</organism>
<dbReference type="AlphaFoldDB" id="A0A4Q5ALZ0"/>